<accession>A0AAN8ZNI3</accession>
<sequence>MRRMHTEKHQIFVHAFSRRSHITDRPISHPPSPLDKEHTEERMSYPTFQELLARVTDGFKLQDINMRQSIPAEEAVALSIRH</sequence>
<organism evidence="2 3">
    <name type="scientific">Halocaridina rubra</name>
    <name type="common">Hawaiian red shrimp</name>
    <dbReference type="NCBI Taxonomy" id="373956"/>
    <lineage>
        <taxon>Eukaryota</taxon>
        <taxon>Metazoa</taxon>
        <taxon>Ecdysozoa</taxon>
        <taxon>Arthropoda</taxon>
        <taxon>Crustacea</taxon>
        <taxon>Multicrustacea</taxon>
        <taxon>Malacostraca</taxon>
        <taxon>Eumalacostraca</taxon>
        <taxon>Eucarida</taxon>
        <taxon>Decapoda</taxon>
        <taxon>Pleocyemata</taxon>
        <taxon>Caridea</taxon>
        <taxon>Atyoidea</taxon>
        <taxon>Atyidae</taxon>
        <taxon>Halocaridina</taxon>
    </lineage>
</organism>
<dbReference type="Proteomes" id="UP001381693">
    <property type="component" value="Unassembled WGS sequence"/>
</dbReference>
<evidence type="ECO:0000256" key="1">
    <source>
        <dbReference type="SAM" id="MobiDB-lite"/>
    </source>
</evidence>
<evidence type="ECO:0000313" key="3">
    <source>
        <dbReference type="Proteomes" id="UP001381693"/>
    </source>
</evidence>
<dbReference type="AlphaFoldDB" id="A0AAN8ZNI3"/>
<comment type="caution">
    <text evidence="2">The sequence shown here is derived from an EMBL/GenBank/DDBJ whole genome shotgun (WGS) entry which is preliminary data.</text>
</comment>
<reference evidence="2 3" key="1">
    <citation type="submission" date="2023-11" db="EMBL/GenBank/DDBJ databases">
        <title>Halocaridina rubra genome assembly.</title>
        <authorList>
            <person name="Smith C."/>
        </authorList>
    </citation>
    <scope>NUCLEOTIDE SEQUENCE [LARGE SCALE GENOMIC DNA]</scope>
    <source>
        <strain evidence="2">EP-1</strain>
        <tissue evidence="2">Whole</tissue>
    </source>
</reference>
<gene>
    <name evidence="2" type="ORF">SK128_007280</name>
</gene>
<name>A0AAN8ZNI3_HALRR</name>
<proteinExistence type="predicted"/>
<feature type="region of interest" description="Disordered" evidence="1">
    <location>
        <begin position="20"/>
        <end position="41"/>
    </location>
</feature>
<protein>
    <submittedName>
        <fullName evidence="2">Uncharacterized protein</fullName>
    </submittedName>
</protein>
<dbReference type="EMBL" id="JAXCGZ010023568">
    <property type="protein sequence ID" value="KAK7007475.1"/>
    <property type="molecule type" value="Genomic_DNA"/>
</dbReference>
<keyword evidence="3" id="KW-1185">Reference proteome</keyword>
<evidence type="ECO:0000313" key="2">
    <source>
        <dbReference type="EMBL" id="KAK7007475.1"/>
    </source>
</evidence>